<dbReference type="PANTHER" id="PTHR12458">
    <property type="entry name" value="ORF PROTEIN"/>
    <property type="match status" value="1"/>
</dbReference>
<evidence type="ECO:0000313" key="3">
    <source>
        <dbReference type="Proteomes" id="UP000237144"/>
    </source>
</evidence>
<name>A0A2S5BDE3_9BASI</name>
<dbReference type="AlphaFoldDB" id="A0A2S5BDE3"/>
<protein>
    <recommendedName>
        <fullName evidence="1">CFA20 domain-containing protein</fullName>
    </recommendedName>
</protein>
<proteinExistence type="predicted"/>
<dbReference type="InterPro" id="IPR007714">
    <property type="entry name" value="CFA20_dom"/>
</dbReference>
<dbReference type="InterPro" id="IPR040441">
    <property type="entry name" value="CFA20/CFAP20DC"/>
</dbReference>
<dbReference type="Proteomes" id="UP000237144">
    <property type="component" value="Unassembled WGS sequence"/>
</dbReference>
<evidence type="ECO:0000259" key="1">
    <source>
        <dbReference type="Pfam" id="PF05018"/>
    </source>
</evidence>
<feature type="domain" description="CFA20" evidence="1">
    <location>
        <begin position="192"/>
        <end position="247"/>
    </location>
</feature>
<feature type="domain" description="CFA20" evidence="1">
    <location>
        <begin position="82"/>
        <end position="171"/>
    </location>
</feature>
<keyword evidence="3" id="KW-1185">Reference proteome</keyword>
<organism evidence="2 3">
    <name type="scientific">Rhodotorula taiwanensis</name>
    <dbReference type="NCBI Taxonomy" id="741276"/>
    <lineage>
        <taxon>Eukaryota</taxon>
        <taxon>Fungi</taxon>
        <taxon>Dikarya</taxon>
        <taxon>Basidiomycota</taxon>
        <taxon>Pucciniomycotina</taxon>
        <taxon>Microbotryomycetes</taxon>
        <taxon>Sporidiobolales</taxon>
        <taxon>Sporidiobolaceae</taxon>
        <taxon>Rhodotorula</taxon>
    </lineage>
</organism>
<evidence type="ECO:0000313" key="2">
    <source>
        <dbReference type="EMBL" id="POY74773.1"/>
    </source>
</evidence>
<dbReference type="OrthoDB" id="7486196at2759"/>
<reference evidence="2 3" key="1">
    <citation type="journal article" date="2018" name="Front. Microbiol.">
        <title>Prospects for Fungal Bioremediation of Acidic Radioactive Waste Sites: Characterization and Genome Sequence of Rhodotorula taiwanensis MD1149.</title>
        <authorList>
            <person name="Tkavc R."/>
            <person name="Matrosova V.Y."/>
            <person name="Grichenko O.E."/>
            <person name="Gostincar C."/>
            <person name="Volpe R.P."/>
            <person name="Klimenkova P."/>
            <person name="Gaidamakova E.K."/>
            <person name="Zhou C.E."/>
            <person name="Stewart B.J."/>
            <person name="Lyman M.G."/>
            <person name="Malfatti S.A."/>
            <person name="Rubinfeld B."/>
            <person name="Courtot M."/>
            <person name="Singh J."/>
            <person name="Dalgard C.L."/>
            <person name="Hamilton T."/>
            <person name="Frey K.G."/>
            <person name="Gunde-Cimerman N."/>
            <person name="Dugan L."/>
            <person name="Daly M.J."/>
        </authorList>
    </citation>
    <scope>NUCLEOTIDE SEQUENCE [LARGE SCALE GENOMIC DNA]</scope>
    <source>
        <strain evidence="2 3">MD1149</strain>
    </source>
</reference>
<gene>
    <name evidence="2" type="ORF">BMF94_2046</name>
</gene>
<comment type="caution">
    <text evidence="2">The sequence shown here is derived from an EMBL/GenBank/DDBJ whole genome shotgun (WGS) entry which is preliminary data.</text>
</comment>
<dbReference type="EMBL" id="PJQD01000021">
    <property type="protein sequence ID" value="POY74773.1"/>
    <property type="molecule type" value="Genomic_DNA"/>
</dbReference>
<dbReference type="STRING" id="741276.A0A2S5BDE3"/>
<accession>A0A2S5BDE3</accession>
<sequence>MLLDRVTLPPLVSLFSSTSSDPLVLATLGTAPGVTESFISLLEDSGDAKETLVAWQPAGTSNDLATRVASLAKQHQTNEHEHSADLKDQVLHLQAPDCRTTYARWGSLRKGKWKDDGLGVELPVVHLQVKDLGQAMFLDVAVVDDRGELLVVRASTWQTQARLHPALADEPPILHLPLRFPSASTSSSGTTPLLTSWTTISLPLARLLGSLSPPRRYKATTGVQVHATCRLRRVWFSEEEMTSEVDEAQMRRGALPELALFKAVT</sequence>
<dbReference type="Pfam" id="PF05018">
    <property type="entry name" value="CFA20_dom"/>
    <property type="match status" value="2"/>
</dbReference>